<reference evidence="1 2" key="1">
    <citation type="journal article" date="2015" name="Environ. Microbiol.">
        <title>Metagenome sequence of Elaphomyces granulatus from sporocarp tissue reveals Ascomycota ectomycorrhizal fingerprints of genome expansion and a Proteobacteria-rich microbiome.</title>
        <authorList>
            <person name="Quandt C.A."/>
            <person name="Kohler A."/>
            <person name="Hesse C.N."/>
            <person name="Sharpton T.J."/>
            <person name="Martin F."/>
            <person name="Spatafora J.W."/>
        </authorList>
    </citation>
    <scope>NUCLEOTIDE SEQUENCE [LARGE SCALE GENOMIC DNA]</scope>
    <source>
        <strain evidence="1 2">OSC145934</strain>
    </source>
</reference>
<evidence type="ECO:0000313" key="2">
    <source>
        <dbReference type="Proteomes" id="UP000243515"/>
    </source>
</evidence>
<evidence type="ECO:0000313" key="1">
    <source>
        <dbReference type="EMBL" id="OXV08597.1"/>
    </source>
</evidence>
<dbReference type="Gene3D" id="3.40.50.12780">
    <property type="entry name" value="N-terminal domain of ligase-like"/>
    <property type="match status" value="1"/>
</dbReference>
<dbReference type="SUPFAM" id="SSF56801">
    <property type="entry name" value="Acetyl-CoA synthetase-like"/>
    <property type="match status" value="1"/>
</dbReference>
<sequence length="467" mass="52662">MDRGMPRRYSLRDILTVASIHPFYRTDIRFPPSSEEINQAIAGQKNTDTLPLESLPLTRKQDLYRTIQRLCADDDPRNEYRRSSYISITGGGSGGARMFFLTDAMENRMHRATAGELMRICGVIEPRDWVITLHTSGYLYRALDLTAEVVENAGGTIFCAGHLMPHSDIVKLLLDHRINVLSGDSSQILQFALHVSSLPSTIRDSIRITKIFYTSEPLIRSQRAYLTSVFGPVLIFSVFASAESGPWAVMNLAVTGDIADDAADFIFDTRNIIVEVLPLSAGSGDAESGQEDKHQLPDGEVGVIALTSLQRLRNPLVRYVSGDLGSLHPLPANDRIPPDAAQHLKVFRLYGRDQRWSFKWQGEYFEFESLRQIMQREDWGVLQWQIVLRSELSSCTDHCEIRLLRGASNNGQIPDMELEQELRKVFVVTPINACLFHVKFVELQGFERSVTGGKVMRFVDQRMKGNN</sequence>
<dbReference type="PANTHER" id="PTHR43845:SF1">
    <property type="entry name" value="BLR5969 PROTEIN"/>
    <property type="match status" value="1"/>
</dbReference>
<dbReference type="AlphaFoldDB" id="A0A232LXQ8"/>
<dbReference type="Proteomes" id="UP000243515">
    <property type="component" value="Unassembled WGS sequence"/>
</dbReference>
<dbReference type="PANTHER" id="PTHR43845">
    <property type="entry name" value="BLR5969 PROTEIN"/>
    <property type="match status" value="1"/>
</dbReference>
<gene>
    <name evidence="1" type="ORF">Egran_03637</name>
</gene>
<keyword evidence="2" id="KW-1185">Reference proteome</keyword>
<dbReference type="OrthoDB" id="10047078at2759"/>
<proteinExistence type="predicted"/>
<protein>
    <recommendedName>
        <fullName evidence="3">AMP-dependent synthetase/ligase domain-containing protein</fullName>
    </recommendedName>
</protein>
<evidence type="ECO:0008006" key="3">
    <source>
        <dbReference type="Google" id="ProtNLM"/>
    </source>
</evidence>
<comment type="caution">
    <text evidence="1">The sequence shown here is derived from an EMBL/GenBank/DDBJ whole genome shotgun (WGS) entry which is preliminary data.</text>
</comment>
<dbReference type="InterPro" id="IPR042099">
    <property type="entry name" value="ANL_N_sf"/>
</dbReference>
<dbReference type="EMBL" id="NPHW01003994">
    <property type="protein sequence ID" value="OXV08597.1"/>
    <property type="molecule type" value="Genomic_DNA"/>
</dbReference>
<organism evidence="1 2">
    <name type="scientific">Elaphomyces granulatus</name>
    <dbReference type="NCBI Taxonomy" id="519963"/>
    <lineage>
        <taxon>Eukaryota</taxon>
        <taxon>Fungi</taxon>
        <taxon>Dikarya</taxon>
        <taxon>Ascomycota</taxon>
        <taxon>Pezizomycotina</taxon>
        <taxon>Eurotiomycetes</taxon>
        <taxon>Eurotiomycetidae</taxon>
        <taxon>Eurotiales</taxon>
        <taxon>Elaphomycetaceae</taxon>
        <taxon>Elaphomyces</taxon>
    </lineage>
</organism>
<name>A0A232LXQ8_9EURO</name>
<accession>A0A232LXQ8</accession>